<keyword evidence="3" id="KW-1185">Reference proteome</keyword>
<dbReference type="AlphaFoldDB" id="A0A4Q9GVX3"/>
<dbReference type="EMBL" id="SISG01000001">
    <property type="protein sequence ID" value="TBN57347.1"/>
    <property type="molecule type" value="Genomic_DNA"/>
</dbReference>
<dbReference type="InterPro" id="IPR039424">
    <property type="entry name" value="SBP_5"/>
</dbReference>
<dbReference type="SUPFAM" id="SSF53850">
    <property type="entry name" value="Periplasmic binding protein-like II"/>
    <property type="match status" value="1"/>
</dbReference>
<sequence length="601" mass="64786">MRRSRNGSSAAAISLVVALALLLTGCGPQRHVVTGSDVTIASNQAFTSLNPVTSYGNTIANRSIDHVTNSRFNYYDNTSTLVRDESFGSYRVLGEDPLTVRYEIAGGVTWSDGVPVDSADLLLAWAANSGRFSTEGFSATDFVNQETGEYTDNFPRDVVYFDGAPASGLSRVSQLPELGSDGRSITLVYDEYFVDWELAFQVGMPAHVVGERALGGDPTAAKAAVIDAITTGDESDLARISRVWNSDFNLERMPRDEQLLVGTGPYTITAIEEGESVTLTANPAYRGRNQPSIESVVVRTISDPLAAIAALEQGDVDVIAPASTPDVLSALDSVDGVTVETGVGGTWEHLDLQFEGGRNGVFDDPLVREAFLRVIPRQEILDELVTPLVEDAELLDSLVFLPGMDGYDVAVASNGSRDFQRVDVPGARKLLEQAGVTAPTVCMLFDPANPRRVAEFQLITDSAARAGFVVTNCSRASWTEFLGLPGSYDAALFGWNTSNLAVSAAEARLRSDSPISNYNSFARPEVDSLLDEIAASSDPAVQREQLARVDELLWSEAYGLPLYQFPVVTAWTDRVTGVAPSTLDPGLVWNLWDWQPSADSE</sequence>
<dbReference type="GO" id="GO:1904680">
    <property type="term" value="F:peptide transmembrane transporter activity"/>
    <property type="evidence" value="ECO:0007669"/>
    <property type="project" value="TreeGrafter"/>
</dbReference>
<dbReference type="GO" id="GO:0042597">
    <property type="term" value="C:periplasmic space"/>
    <property type="evidence" value="ECO:0007669"/>
    <property type="project" value="UniProtKB-ARBA"/>
</dbReference>
<name>A0A4Q9GVX3_9MICO</name>
<evidence type="ECO:0000313" key="2">
    <source>
        <dbReference type="EMBL" id="TBN57347.1"/>
    </source>
</evidence>
<organism evidence="2 3">
    <name type="scientific">Glaciihabitans arcticus</name>
    <dbReference type="NCBI Taxonomy" id="2668039"/>
    <lineage>
        <taxon>Bacteria</taxon>
        <taxon>Bacillati</taxon>
        <taxon>Actinomycetota</taxon>
        <taxon>Actinomycetes</taxon>
        <taxon>Micrococcales</taxon>
        <taxon>Microbacteriaceae</taxon>
        <taxon>Glaciihabitans</taxon>
    </lineage>
</organism>
<dbReference type="Pfam" id="PF00496">
    <property type="entry name" value="SBP_bac_5"/>
    <property type="match status" value="1"/>
</dbReference>
<accession>A0A4Q9GVX3</accession>
<reference evidence="3" key="1">
    <citation type="submission" date="2019-02" db="EMBL/GenBank/DDBJ databases">
        <title>Glaciihabitans arcticus sp. nov., a psychrotolerant bacterium isolated from polar soil.</title>
        <authorList>
            <person name="Dahal R.H."/>
        </authorList>
    </citation>
    <scope>NUCLEOTIDE SEQUENCE [LARGE SCALE GENOMIC DNA]</scope>
    <source>
        <strain evidence="3">RP-3-7</strain>
    </source>
</reference>
<dbReference type="PANTHER" id="PTHR30290:SF65">
    <property type="entry name" value="MONOACYL PHOSPHATIDYLINOSITOL TETRAMANNOSIDE-BINDING PROTEIN LPQW-RELATED"/>
    <property type="match status" value="1"/>
</dbReference>
<evidence type="ECO:0000313" key="3">
    <source>
        <dbReference type="Proteomes" id="UP000294194"/>
    </source>
</evidence>
<feature type="domain" description="Solute-binding protein family 5" evidence="1">
    <location>
        <begin position="257"/>
        <end position="502"/>
    </location>
</feature>
<protein>
    <submittedName>
        <fullName evidence="2">ABC transporter family substrate-binding protein</fullName>
    </submittedName>
</protein>
<dbReference type="GO" id="GO:0043190">
    <property type="term" value="C:ATP-binding cassette (ABC) transporter complex"/>
    <property type="evidence" value="ECO:0007669"/>
    <property type="project" value="InterPro"/>
</dbReference>
<dbReference type="Gene3D" id="3.40.190.10">
    <property type="entry name" value="Periplasmic binding protein-like II"/>
    <property type="match status" value="1"/>
</dbReference>
<gene>
    <name evidence="2" type="ORF">EYE40_08020</name>
</gene>
<dbReference type="CDD" id="cd08501">
    <property type="entry name" value="PBP2_Lpqw"/>
    <property type="match status" value="1"/>
</dbReference>
<dbReference type="PANTHER" id="PTHR30290">
    <property type="entry name" value="PERIPLASMIC BINDING COMPONENT OF ABC TRANSPORTER"/>
    <property type="match status" value="1"/>
</dbReference>
<dbReference type="InterPro" id="IPR030678">
    <property type="entry name" value="Peptide/Ni-bd"/>
</dbReference>
<dbReference type="Proteomes" id="UP000294194">
    <property type="component" value="Unassembled WGS sequence"/>
</dbReference>
<evidence type="ECO:0000259" key="1">
    <source>
        <dbReference type="Pfam" id="PF00496"/>
    </source>
</evidence>
<dbReference type="PIRSF" id="PIRSF002741">
    <property type="entry name" value="MppA"/>
    <property type="match status" value="1"/>
</dbReference>
<dbReference type="GO" id="GO:0015833">
    <property type="term" value="P:peptide transport"/>
    <property type="evidence" value="ECO:0007669"/>
    <property type="project" value="TreeGrafter"/>
</dbReference>
<dbReference type="RefSeq" id="WP_130981458.1">
    <property type="nucleotide sequence ID" value="NZ_SISG01000001.1"/>
</dbReference>
<dbReference type="InterPro" id="IPR000914">
    <property type="entry name" value="SBP_5_dom"/>
</dbReference>
<proteinExistence type="predicted"/>
<dbReference type="Gene3D" id="3.10.105.10">
    <property type="entry name" value="Dipeptide-binding Protein, Domain 3"/>
    <property type="match status" value="1"/>
</dbReference>
<comment type="caution">
    <text evidence="2">The sequence shown here is derived from an EMBL/GenBank/DDBJ whole genome shotgun (WGS) entry which is preliminary data.</text>
</comment>
<dbReference type="PROSITE" id="PS51257">
    <property type="entry name" value="PROKAR_LIPOPROTEIN"/>
    <property type="match status" value="1"/>
</dbReference>